<organism evidence="1 2">
    <name type="scientific">Entomobacter blattae</name>
    <dbReference type="NCBI Taxonomy" id="2762277"/>
    <lineage>
        <taxon>Bacteria</taxon>
        <taxon>Pseudomonadati</taxon>
        <taxon>Pseudomonadota</taxon>
        <taxon>Alphaproteobacteria</taxon>
        <taxon>Acetobacterales</taxon>
        <taxon>Acetobacteraceae</taxon>
        <taxon>Entomobacter</taxon>
    </lineage>
</organism>
<gene>
    <name evidence="1" type="ORF">JGUZn3_13700</name>
</gene>
<keyword evidence="2" id="KW-1185">Reference proteome</keyword>
<name>A0A7H1NS36_9PROT</name>
<evidence type="ECO:0000313" key="2">
    <source>
        <dbReference type="Proteomes" id="UP000516349"/>
    </source>
</evidence>
<accession>A0A7H1NS36</accession>
<dbReference type="KEGG" id="ebla:JGUZn3_13700"/>
<dbReference type="EMBL" id="CP060244">
    <property type="protein sequence ID" value="QNT78596.1"/>
    <property type="molecule type" value="Genomic_DNA"/>
</dbReference>
<reference evidence="1 2" key="1">
    <citation type="submission" date="2020-08" db="EMBL/GenBank/DDBJ databases">
        <title>Complete genome sequence of Entomobacter blattae G55GP.</title>
        <authorList>
            <person name="Poehlein A."/>
            <person name="Guzman J."/>
            <person name="Daniel R."/>
            <person name="Vilcinskas A."/>
        </authorList>
    </citation>
    <scope>NUCLEOTIDE SEQUENCE [LARGE SCALE GENOMIC DNA]</scope>
    <source>
        <strain evidence="1 2">G55GP</strain>
    </source>
</reference>
<dbReference type="Proteomes" id="UP000516349">
    <property type="component" value="Chromosome"/>
</dbReference>
<dbReference type="AlphaFoldDB" id="A0A7H1NS36"/>
<evidence type="ECO:0000313" key="1">
    <source>
        <dbReference type="EMBL" id="QNT78596.1"/>
    </source>
</evidence>
<protein>
    <submittedName>
        <fullName evidence="1">Uncharacterized protein</fullName>
    </submittedName>
</protein>
<sequence length="103" mass="11624">MVSNQLGIILFSDFNAIIIPLNDFSEIEHIRKCVYSYISCIHNTSRCRDNGNPLAPRILAIHSPPFPTSILAVEKPIREQARISLFFLEKLIGTKNSDMGGFF</sequence>
<proteinExistence type="predicted"/>